<dbReference type="GO" id="GO:1990837">
    <property type="term" value="F:sequence-specific double-stranded DNA binding"/>
    <property type="evidence" value="ECO:0007669"/>
    <property type="project" value="TreeGrafter"/>
</dbReference>
<dbReference type="AlphaFoldDB" id="J3LBF4"/>
<accession>J3LBF4</accession>
<dbReference type="GO" id="GO:0005634">
    <property type="term" value="C:nucleus"/>
    <property type="evidence" value="ECO:0007669"/>
    <property type="project" value="TreeGrafter"/>
</dbReference>
<evidence type="ECO:0000256" key="3">
    <source>
        <dbReference type="ARBA" id="ARBA00022833"/>
    </source>
</evidence>
<dbReference type="InterPro" id="IPR053031">
    <property type="entry name" value="Cuticle_assoc_protein"/>
</dbReference>
<organism evidence="6">
    <name type="scientific">Oryza brachyantha</name>
    <name type="common">malo sina</name>
    <dbReference type="NCBI Taxonomy" id="4533"/>
    <lineage>
        <taxon>Eukaryota</taxon>
        <taxon>Viridiplantae</taxon>
        <taxon>Streptophyta</taxon>
        <taxon>Embryophyta</taxon>
        <taxon>Tracheophyta</taxon>
        <taxon>Spermatophyta</taxon>
        <taxon>Magnoliopsida</taxon>
        <taxon>Liliopsida</taxon>
        <taxon>Poales</taxon>
        <taxon>Poaceae</taxon>
        <taxon>BOP clade</taxon>
        <taxon>Oryzoideae</taxon>
        <taxon>Oryzeae</taxon>
        <taxon>Oryzinae</taxon>
        <taxon>Oryza</taxon>
    </lineage>
</organism>
<dbReference type="Pfam" id="PF02892">
    <property type="entry name" value="zf-BED"/>
    <property type="match status" value="1"/>
</dbReference>
<dbReference type="Proteomes" id="UP000006038">
    <property type="component" value="Unassembled WGS sequence"/>
</dbReference>
<protein>
    <recommendedName>
        <fullName evidence="5">BED-type domain-containing protein</fullName>
    </recommendedName>
</protein>
<keyword evidence="2" id="KW-0863">Zinc-finger</keyword>
<dbReference type="SUPFAM" id="SSF57667">
    <property type="entry name" value="beta-beta-alpha zinc fingers"/>
    <property type="match status" value="1"/>
</dbReference>
<keyword evidence="3" id="KW-0862">Zinc</keyword>
<feature type="compositionally biased region" description="Polar residues" evidence="4">
    <location>
        <begin position="55"/>
        <end position="77"/>
    </location>
</feature>
<feature type="domain" description="BED-type" evidence="5">
    <location>
        <begin position="1"/>
        <end position="42"/>
    </location>
</feature>
<keyword evidence="1" id="KW-0479">Metal-binding</keyword>
<evidence type="ECO:0000256" key="4">
    <source>
        <dbReference type="SAM" id="MobiDB-lite"/>
    </source>
</evidence>
<dbReference type="InterPro" id="IPR036236">
    <property type="entry name" value="Znf_C2H2_sf"/>
</dbReference>
<feature type="compositionally biased region" description="Basic residues" evidence="4">
    <location>
        <begin position="41"/>
        <end position="53"/>
    </location>
</feature>
<evidence type="ECO:0000259" key="5">
    <source>
        <dbReference type="Pfam" id="PF02892"/>
    </source>
</evidence>
<dbReference type="EnsemblPlants" id="OB02G19710.1">
    <property type="protein sequence ID" value="OB02G19710.1"/>
    <property type="gene ID" value="OB02G19710"/>
</dbReference>
<evidence type="ECO:0000256" key="1">
    <source>
        <dbReference type="ARBA" id="ARBA00022723"/>
    </source>
</evidence>
<feature type="region of interest" description="Disordered" evidence="4">
    <location>
        <begin position="41"/>
        <end position="77"/>
    </location>
</feature>
<dbReference type="SMART" id="SM00614">
    <property type="entry name" value="ZnF_BED"/>
    <property type="match status" value="1"/>
</dbReference>
<proteinExistence type="predicted"/>
<reference evidence="6" key="1">
    <citation type="submission" date="2013-04" db="UniProtKB">
        <authorList>
            <consortium name="EnsemblPlants"/>
        </authorList>
    </citation>
    <scope>IDENTIFICATION</scope>
</reference>
<dbReference type="PANTHER" id="PTHR34396:SF25">
    <property type="entry name" value="BOUNDARY ELEMENT ASSOCIATED FACTOR"/>
    <property type="match status" value="1"/>
</dbReference>
<keyword evidence="7" id="KW-1185">Reference proteome</keyword>
<dbReference type="HOGENOM" id="CLU_1891124_0_0_1"/>
<dbReference type="PANTHER" id="PTHR34396">
    <property type="entry name" value="OS03G0264950 PROTEIN-RELATED"/>
    <property type="match status" value="1"/>
</dbReference>
<evidence type="ECO:0000313" key="6">
    <source>
        <dbReference type="EnsemblPlants" id="OB02G19710.1"/>
    </source>
</evidence>
<evidence type="ECO:0000313" key="7">
    <source>
        <dbReference type="Proteomes" id="UP000006038"/>
    </source>
</evidence>
<dbReference type="GO" id="GO:0006357">
    <property type="term" value="P:regulation of transcription by RNA polymerase II"/>
    <property type="evidence" value="ECO:0007669"/>
    <property type="project" value="TreeGrafter"/>
</dbReference>
<dbReference type="GO" id="GO:0008270">
    <property type="term" value="F:zinc ion binding"/>
    <property type="evidence" value="ECO:0007669"/>
    <property type="project" value="UniProtKB-KW"/>
</dbReference>
<sequence length="135" mass="15225">SACWDHFEKKGEQKAECKHCGELLCYSNGTSRLNRHYRVTCPVRHPKPGRPGRHGSSQAGIHSSQDAPTFPRSSFKNSAAAAEDQLLEDEQFIRFVHMLCPFKMPSPDDARKRCDELFDHEMSGLKDALVRTPGL</sequence>
<dbReference type="Gramene" id="OB02G19710.1">
    <property type="protein sequence ID" value="OB02G19710.1"/>
    <property type="gene ID" value="OB02G19710"/>
</dbReference>
<dbReference type="InterPro" id="IPR003656">
    <property type="entry name" value="Znf_BED"/>
</dbReference>
<evidence type="ECO:0000256" key="2">
    <source>
        <dbReference type="ARBA" id="ARBA00022771"/>
    </source>
</evidence>
<name>J3LBF4_ORYBR</name>